<dbReference type="InterPro" id="IPR006286">
    <property type="entry name" value="C56_PfpI-like"/>
</dbReference>
<dbReference type="InterPro" id="IPR002818">
    <property type="entry name" value="DJ-1/PfpI"/>
</dbReference>
<keyword evidence="3" id="KW-0378">Hydrolase</keyword>
<sequence>MTDITDAKILIISADGFEKVELEVPRDKLREAGATVHVASPDGAAITSWDQTDWGPKADADLGISDARVEDYHAIVVPGGQINPDILRTKPEAVQLVKDFTAAGKIVAAICHGPWVLIEAGVVEGREMTSYPSLRTDLKNAGAHVVDKEVATDQGIVTSRNPDDLDAFVKKIIEEVREGKHDRQAA</sequence>
<dbReference type="NCBIfam" id="TIGR01382">
    <property type="entry name" value="PfpI"/>
    <property type="match status" value="1"/>
</dbReference>
<dbReference type="Pfam" id="PF01965">
    <property type="entry name" value="DJ-1_PfpI"/>
    <property type="match status" value="1"/>
</dbReference>
<dbReference type="AlphaFoldDB" id="A0A2G1MKX1"/>
<proteinExistence type="inferred from homology"/>
<dbReference type="GO" id="GO:0006508">
    <property type="term" value="P:proteolysis"/>
    <property type="evidence" value="ECO:0007669"/>
    <property type="project" value="UniProtKB-KW"/>
</dbReference>
<dbReference type="CDD" id="cd03134">
    <property type="entry name" value="GATase1_PfpI_like"/>
    <property type="match status" value="1"/>
</dbReference>
<reference evidence="3 4" key="1">
    <citation type="submission" date="2017-08" db="EMBL/GenBank/DDBJ databases">
        <title>Draft Genome Sequence of Loktanella cinnabarina Strain XM1, Isolated from Coastal Surface Water.</title>
        <authorList>
            <person name="Ma R."/>
            <person name="Wang J."/>
            <person name="Wang Q."/>
            <person name="Ma Z."/>
            <person name="Li J."/>
            <person name="Chen L."/>
        </authorList>
    </citation>
    <scope>NUCLEOTIDE SEQUENCE [LARGE SCALE GENOMIC DNA]</scope>
    <source>
        <strain evidence="3 4">XM1</strain>
    </source>
</reference>
<dbReference type="Gene3D" id="3.40.50.880">
    <property type="match status" value="1"/>
</dbReference>
<keyword evidence="4" id="KW-1185">Reference proteome</keyword>
<keyword evidence="3" id="KW-0645">Protease</keyword>
<dbReference type="GO" id="GO:0008233">
    <property type="term" value="F:peptidase activity"/>
    <property type="evidence" value="ECO:0007669"/>
    <property type="project" value="UniProtKB-KW"/>
</dbReference>
<evidence type="ECO:0000313" key="4">
    <source>
        <dbReference type="Proteomes" id="UP000221860"/>
    </source>
</evidence>
<dbReference type="EMBL" id="NQWH01000003">
    <property type="protein sequence ID" value="PHP29385.1"/>
    <property type="molecule type" value="Genomic_DNA"/>
</dbReference>
<dbReference type="RefSeq" id="WP_099273910.1">
    <property type="nucleotide sequence ID" value="NZ_KZ304951.1"/>
</dbReference>
<protein>
    <submittedName>
        <fullName evidence="3">Protease</fullName>
    </submittedName>
</protein>
<comment type="caution">
    <text evidence="3">The sequence shown here is derived from an EMBL/GenBank/DDBJ whole genome shotgun (WGS) entry which is preliminary data.</text>
</comment>
<dbReference type="SUPFAM" id="SSF52317">
    <property type="entry name" value="Class I glutamine amidotransferase-like"/>
    <property type="match status" value="1"/>
</dbReference>
<accession>A0A2G1MKX1</accession>
<dbReference type="OrthoDB" id="9792284at2"/>
<dbReference type="InterPro" id="IPR029062">
    <property type="entry name" value="Class_I_gatase-like"/>
</dbReference>
<gene>
    <name evidence="3" type="ORF">CJ301_02665</name>
</gene>
<evidence type="ECO:0000313" key="3">
    <source>
        <dbReference type="EMBL" id="PHP29385.1"/>
    </source>
</evidence>
<feature type="domain" description="DJ-1/PfpI" evidence="2">
    <location>
        <begin position="7"/>
        <end position="175"/>
    </location>
</feature>
<organism evidence="3 4">
    <name type="scientific">Limimaricola cinnabarinus</name>
    <dbReference type="NCBI Taxonomy" id="1125964"/>
    <lineage>
        <taxon>Bacteria</taxon>
        <taxon>Pseudomonadati</taxon>
        <taxon>Pseudomonadota</taxon>
        <taxon>Alphaproteobacteria</taxon>
        <taxon>Rhodobacterales</taxon>
        <taxon>Paracoccaceae</taxon>
        <taxon>Limimaricola</taxon>
    </lineage>
</organism>
<dbReference type="PANTHER" id="PTHR42733:SF12">
    <property type="entry name" value="PROTEINASE"/>
    <property type="match status" value="1"/>
</dbReference>
<evidence type="ECO:0000256" key="1">
    <source>
        <dbReference type="ARBA" id="ARBA00008542"/>
    </source>
</evidence>
<comment type="similarity">
    <text evidence="1">Belongs to the peptidase C56 family.</text>
</comment>
<evidence type="ECO:0000259" key="2">
    <source>
        <dbReference type="Pfam" id="PF01965"/>
    </source>
</evidence>
<name>A0A2G1MKX1_9RHOB</name>
<dbReference type="PANTHER" id="PTHR42733">
    <property type="entry name" value="DJ-1 PROTEIN"/>
    <property type="match status" value="1"/>
</dbReference>
<dbReference type="Proteomes" id="UP000221860">
    <property type="component" value="Unassembled WGS sequence"/>
</dbReference>
<dbReference type="PROSITE" id="PS51276">
    <property type="entry name" value="PEPTIDASE_C56_PFPI"/>
    <property type="match status" value="1"/>
</dbReference>